<evidence type="ECO:0000313" key="2">
    <source>
        <dbReference type="EMBL" id="SCB45389.1"/>
    </source>
</evidence>
<evidence type="ECO:0000313" key="3">
    <source>
        <dbReference type="Proteomes" id="UP000199205"/>
    </source>
</evidence>
<evidence type="ECO:0000256" key="1">
    <source>
        <dbReference type="SAM" id="MobiDB-lite"/>
    </source>
</evidence>
<proteinExistence type="predicted"/>
<organism evidence="2 3">
    <name type="scientific">Rhizobium lusitanum</name>
    <dbReference type="NCBI Taxonomy" id="293958"/>
    <lineage>
        <taxon>Bacteria</taxon>
        <taxon>Pseudomonadati</taxon>
        <taxon>Pseudomonadota</taxon>
        <taxon>Alphaproteobacteria</taxon>
        <taxon>Hyphomicrobiales</taxon>
        <taxon>Rhizobiaceae</taxon>
        <taxon>Rhizobium/Agrobacterium group</taxon>
        <taxon>Rhizobium</taxon>
    </lineage>
</organism>
<protein>
    <submittedName>
        <fullName evidence="2">Uncharacterized protein</fullName>
    </submittedName>
</protein>
<dbReference type="EMBL" id="FMAF01000021">
    <property type="protein sequence ID" value="SCB45389.1"/>
    <property type="molecule type" value="Genomic_DNA"/>
</dbReference>
<feature type="compositionally biased region" description="Basic and acidic residues" evidence="1">
    <location>
        <begin position="1"/>
        <end position="11"/>
    </location>
</feature>
<dbReference type="Proteomes" id="UP000199205">
    <property type="component" value="Unassembled WGS sequence"/>
</dbReference>
<gene>
    <name evidence="2" type="ORF">GA0061101_12117</name>
</gene>
<reference evidence="2 3" key="1">
    <citation type="submission" date="2016-08" db="EMBL/GenBank/DDBJ databases">
        <authorList>
            <person name="Seilhamer J.J."/>
        </authorList>
    </citation>
    <scope>NUCLEOTIDE SEQUENCE [LARGE SCALE GENOMIC DNA]</scope>
    <source>
        <strain evidence="2 3">P1-7</strain>
    </source>
</reference>
<sequence>MRQGTMEKEQNEATSTEPRVGATTDLPHDRITVQRFRESFPRARWSDTLNAWFVPGRTAERRIGRWRAEMEAEADAFADEKGRDAFAFDPIESRYLEATPSAFQIRTPYSRTVVNEKREIPFARWDADRRLRTVPYPSGACRIVLNAK</sequence>
<name>A0A1C3WZH8_9HYPH</name>
<accession>A0A1C3WZH8</accession>
<dbReference type="AlphaFoldDB" id="A0A1C3WZH8"/>
<feature type="region of interest" description="Disordered" evidence="1">
    <location>
        <begin position="1"/>
        <end position="26"/>
    </location>
</feature>